<dbReference type="InterPro" id="IPR036390">
    <property type="entry name" value="WH_DNA-bd_sf"/>
</dbReference>
<accession>A0ABT4D0J2</accession>
<evidence type="ECO:0000256" key="11">
    <source>
        <dbReference type="PROSITE-ProRule" id="PRU00169"/>
    </source>
</evidence>
<keyword evidence="5 10" id="KW-0805">Transcription regulation</keyword>
<feature type="domain" description="Response regulatory" evidence="12">
    <location>
        <begin position="3"/>
        <end position="119"/>
    </location>
</feature>
<evidence type="ECO:0000256" key="3">
    <source>
        <dbReference type="ARBA" id="ARBA00022553"/>
    </source>
</evidence>
<dbReference type="Gene3D" id="1.10.10.10">
    <property type="entry name" value="Winged helix-like DNA-binding domain superfamily/Winged helix DNA-binding domain"/>
    <property type="match status" value="1"/>
</dbReference>
<sequence length="230" mass="26791">MIKVLIVEDDPMVKEINEKFLNKVEGYVLYDSVNTIDKAKEAILRSVPDLILLDVFFPEGRGVDLIKWVRIKNIKCDVILITADKSMETVEEAFRYGVVDYLVKPFVFNRFKEALLKYRNRKDEFKNIKNVEQELIDKITFSDKNNSFNEDKGDIKDIKGFSQHTYDKIVECIRSIKGDTITAQEVSKKVGVSRITARRYLDYLEKEGTVVLEMEYGKVGRPLNKYKLKE</sequence>
<keyword evidence="8 10" id="KW-0804">Transcription</keyword>
<name>A0ABT4D0J2_9CLOT</name>
<feature type="modified residue" description="4-aspartylphosphate" evidence="11">
    <location>
        <position position="54"/>
    </location>
</feature>
<dbReference type="EMBL" id="JAPQER010000003">
    <property type="protein sequence ID" value="MCY6484749.1"/>
    <property type="molecule type" value="Genomic_DNA"/>
</dbReference>
<dbReference type="InterPro" id="IPR024187">
    <property type="entry name" value="Sig_transdc_resp-reg_cit/mal"/>
</dbReference>
<dbReference type="SUPFAM" id="SSF46785">
    <property type="entry name" value="Winged helix' DNA-binding domain"/>
    <property type="match status" value="1"/>
</dbReference>
<evidence type="ECO:0000256" key="7">
    <source>
        <dbReference type="ARBA" id="ARBA00023159"/>
    </source>
</evidence>
<keyword evidence="3 11" id="KW-0597">Phosphoprotein</keyword>
<gene>
    <name evidence="13" type="ORF">OW763_10390</name>
</gene>
<comment type="function">
    <text evidence="9">May play the central regulatory role in sporulation. It may be an element of the effector pathway responsible for the activation of sporulation genes in response to nutritional stress. Spo0A may act in concert with spo0H (a sigma factor) to control the expression of some genes that are critical to the sporulation process.</text>
</comment>
<reference evidence="13" key="1">
    <citation type="submission" date="2022-12" db="EMBL/GenBank/DDBJ databases">
        <authorList>
            <person name="Wang J."/>
        </authorList>
    </citation>
    <scope>NUCLEOTIDE SEQUENCE</scope>
    <source>
        <strain evidence="13">HY-45-18</strain>
    </source>
</reference>
<keyword evidence="4 10" id="KW-0902">Two-component regulatory system</keyword>
<keyword evidence="6 10" id="KW-0238">DNA-binding</keyword>
<dbReference type="PANTHER" id="PTHR45526">
    <property type="entry name" value="TRANSCRIPTIONAL REGULATORY PROTEIN DPIA"/>
    <property type="match status" value="1"/>
</dbReference>
<dbReference type="InterPro" id="IPR048714">
    <property type="entry name" value="DpiA-like_HTH"/>
</dbReference>
<evidence type="ECO:0000259" key="12">
    <source>
        <dbReference type="PROSITE" id="PS50110"/>
    </source>
</evidence>
<keyword evidence="7 10" id="KW-0010">Activator</keyword>
<evidence type="ECO:0000256" key="10">
    <source>
        <dbReference type="PIRNR" id="PIRNR006171"/>
    </source>
</evidence>
<dbReference type="SMART" id="SM00448">
    <property type="entry name" value="REC"/>
    <property type="match status" value="1"/>
</dbReference>
<dbReference type="PANTHER" id="PTHR45526:SF1">
    <property type="entry name" value="TRANSCRIPTIONAL REGULATORY PROTEIN DCUR-RELATED"/>
    <property type="match status" value="1"/>
</dbReference>
<organism evidence="13 14">
    <name type="scientific">Clostridium aestuarii</name>
    <dbReference type="NCBI Taxonomy" id="338193"/>
    <lineage>
        <taxon>Bacteria</taxon>
        <taxon>Bacillati</taxon>
        <taxon>Bacillota</taxon>
        <taxon>Clostridia</taxon>
        <taxon>Eubacteriales</taxon>
        <taxon>Clostridiaceae</taxon>
        <taxon>Clostridium</taxon>
    </lineage>
</organism>
<keyword evidence="2 10" id="KW-0963">Cytoplasm</keyword>
<evidence type="ECO:0000256" key="8">
    <source>
        <dbReference type="ARBA" id="ARBA00023163"/>
    </source>
</evidence>
<dbReference type="Pfam" id="PF00072">
    <property type="entry name" value="Response_reg"/>
    <property type="match status" value="1"/>
</dbReference>
<evidence type="ECO:0000256" key="1">
    <source>
        <dbReference type="ARBA" id="ARBA00004496"/>
    </source>
</evidence>
<dbReference type="Gene3D" id="3.40.50.2300">
    <property type="match status" value="1"/>
</dbReference>
<dbReference type="InterPro" id="IPR036388">
    <property type="entry name" value="WH-like_DNA-bd_sf"/>
</dbReference>
<proteinExistence type="predicted"/>
<evidence type="ECO:0000256" key="9">
    <source>
        <dbReference type="ARBA" id="ARBA00024867"/>
    </source>
</evidence>
<comment type="subcellular location">
    <subcellularLocation>
        <location evidence="1 10">Cytoplasm</location>
    </subcellularLocation>
</comment>
<dbReference type="InterPro" id="IPR011006">
    <property type="entry name" value="CheY-like_superfamily"/>
</dbReference>
<dbReference type="PROSITE" id="PS50110">
    <property type="entry name" value="RESPONSE_REGULATORY"/>
    <property type="match status" value="1"/>
</dbReference>
<comment type="caution">
    <text evidence="13">The sequence shown here is derived from an EMBL/GenBank/DDBJ whole genome shotgun (WGS) entry which is preliminary data.</text>
</comment>
<dbReference type="SUPFAM" id="SSF52172">
    <property type="entry name" value="CheY-like"/>
    <property type="match status" value="1"/>
</dbReference>
<dbReference type="Pfam" id="PF20714">
    <property type="entry name" value="HTH_64"/>
    <property type="match status" value="1"/>
</dbReference>
<evidence type="ECO:0000256" key="6">
    <source>
        <dbReference type="ARBA" id="ARBA00023125"/>
    </source>
</evidence>
<evidence type="ECO:0000313" key="14">
    <source>
        <dbReference type="Proteomes" id="UP001078443"/>
    </source>
</evidence>
<dbReference type="PIRSF" id="PIRSF006171">
    <property type="entry name" value="RR_citrat_malat"/>
    <property type="match status" value="1"/>
</dbReference>
<evidence type="ECO:0000313" key="13">
    <source>
        <dbReference type="EMBL" id="MCY6484749.1"/>
    </source>
</evidence>
<evidence type="ECO:0000256" key="2">
    <source>
        <dbReference type="ARBA" id="ARBA00022490"/>
    </source>
</evidence>
<dbReference type="InterPro" id="IPR051271">
    <property type="entry name" value="2C-system_Tx_regulators"/>
</dbReference>
<evidence type="ECO:0000256" key="4">
    <source>
        <dbReference type="ARBA" id="ARBA00023012"/>
    </source>
</evidence>
<protein>
    <recommendedName>
        <fullName evidence="10">Transcriptional regulatory protein</fullName>
    </recommendedName>
</protein>
<dbReference type="InterPro" id="IPR001789">
    <property type="entry name" value="Sig_transdc_resp-reg_receiver"/>
</dbReference>
<evidence type="ECO:0000256" key="5">
    <source>
        <dbReference type="ARBA" id="ARBA00023015"/>
    </source>
</evidence>
<dbReference type="RefSeq" id="WP_268041053.1">
    <property type="nucleotide sequence ID" value="NZ_JAPQER010000003.1"/>
</dbReference>
<keyword evidence="14" id="KW-1185">Reference proteome</keyword>
<dbReference type="Proteomes" id="UP001078443">
    <property type="component" value="Unassembled WGS sequence"/>
</dbReference>